<sequence>MNIARQMLALAFCASAFFSAAALAASDPDAPDLILKGDAKCTSCHDEADDTKPTMLDLRPSILAIGKTKHGVIADGRTPSCTDCHGESESHLNHKGSGNPPKPDRWFAKNTDTPVDARNETCLTCHQGGKHMNWQSSIHANRDVACTSCHKVHTDHDKVRDKRDQTEVCFSCHKEQRVQVNRPSHHPVLEGKVACSSCHDVHNDNPKTLIKSSTNDTCYTCHMEKRGPFVHSHQPVTEDCGICHNPHGTTSPNLLKSRPPFLCQSCHDGLSHHGAAASLPRGPGSGNFQTVARGCLNCHTNIHGSNSTQNSSDGSATGYNQSQSLRR</sequence>
<feature type="domain" description="Doubled CXXCH motif" evidence="4">
    <location>
        <begin position="233"/>
        <end position="269"/>
    </location>
</feature>
<dbReference type="InterPro" id="IPR051829">
    <property type="entry name" value="Multiheme_Cytochr_ET"/>
</dbReference>
<dbReference type="SUPFAM" id="SSF48695">
    <property type="entry name" value="Multiheme cytochromes"/>
    <property type="match status" value="1"/>
</dbReference>
<dbReference type="Pfam" id="PF22678">
    <property type="entry name" value="Cytochrom_c_NrfB-like"/>
    <property type="match status" value="1"/>
</dbReference>
<dbReference type="InterPro" id="IPR010177">
    <property type="entry name" value="Paired_CXXCH_1"/>
</dbReference>
<accession>A0A4S4ALF3</accession>
<evidence type="ECO:0000313" key="6">
    <source>
        <dbReference type="EMBL" id="THF60334.1"/>
    </source>
</evidence>
<gene>
    <name evidence="6" type="ORF">E6O51_14090</name>
</gene>
<organism evidence="6 7">
    <name type="scientific">Pseudothauera rhizosphaerae</name>
    <dbReference type="NCBI Taxonomy" id="2565932"/>
    <lineage>
        <taxon>Bacteria</taxon>
        <taxon>Pseudomonadati</taxon>
        <taxon>Pseudomonadota</taxon>
        <taxon>Betaproteobacteria</taxon>
        <taxon>Rhodocyclales</taxon>
        <taxon>Zoogloeaceae</taxon>
        <taxon>Pseudothauera</taxon>
    </lineage>
</organism>
<dbReference type="NCBIfam" id="TIGR01905">
    <property type="entry name" value="paired_CXXCH_1"/>
    <property type="match status" value="2"/>
</dbReference>
<keyword evidence="7" id="KW-1185">Reference proteome</keyword>
<comment type="caution">
    <text evidence="6">The sequence shown here is derived from an EMBL/GenBank/DDBJ whole genome shotgun (WGS) entry which is preliminary data.</text>
</comment>
<evidence type="ECO:0000259" key="5">
    <source>
        <dbReference type="Pfam" id="PF22678"/>
    </source>
</evidence>
<dbReference type="AlphaFoldDB" id="A0A4S4ALF3"/>
<reference evidence="6 7" key="1">
    <citation type="submission" date="2019-04" db="EMBL/GenBank/DDBJ databases">
        <title>Azoarcus rhizosphaerae sp. nov. isolated from rhizosphere of Ficus religiosa.</title>
        <authorList>
            <person name="Lin S.-Y."/>
            <person name="Hameed A."/>
            <person name="Hsu Y.-H."/>
            <person name="Young C.-C."/>
        </authorList>
    </citation>
    <scope>NUCLEOTIDE SEQUENCE [LARGE SCALE GENOMIC DNA]</scope>
    <source>
        <strain evidence="6 7">CC-YHH848</strain>
    </source>
</reference>
<feature type="domain" description="Cytochrome c-type protein NrfB-like" evidence="5">
    <location>
        <begin position="81"/>
        <end position="160"/>
    </location>
</feature>
<dbReference type="EMBL" id="SSOD01000011">
    <property type="protein sequence ID" value="THF60334.1"/>
    <property type="molecule type" value="Genomic_DNA"/>
</dbReference>
<dbReference type="Proteomes" id="UP000307956">
    <property type="component" value="Unassembled WGS sequence"/>
</dbReference>
<evidence type="ECO:0000259" key="4">
    <source>
        <dbReference type="Pfam" id="PF09699"/>
    </source>
</evidence>
<evidence type="ECO:0000313" key="7">
    <source>
        <dbReference type="Proteomes" id="UP000307956"/>
    </source>
</evidence>
<feature type="domain" description="Doubled CXXCH motif" evidence="4">
    <location>
        <begin position="185"/>
        <end position="226"/>
    </location>
</feature>
<dbReference type="InterPro" id="IPR020015">
    <property type="entry name" value="Decahaem_cyt-c_DmsE"/>
</dbReference>
<feature type="signal peptide" evidence="3">
    <location>
        <begin position="1"/>
        <end position="24"/>
    </location>
</feature>
<feature type="region of interest" description="Disordered" evidence="2">
    <location>
        <begin position="306"/>
        <end position="327"/>
    </location>
</feature>
<dbReference type="PANTHER" id="PTHR35038:SF6">
    <property type="entry name" value="SURFACE LOCALIZED DECAHEME CYTOCHROME C LIPOPROTEIN"/>
    <property type="match status" value="1"/>
</dbReference>
<dbReference type="Gene3D" id="3.90.10.10">
    <property type="entry name" value="Cytochrome C3"/>
    <property type="match status" value="2"/>
</dbReference>
<dbReference type="PANTHER" id="PTHR35038">
    <property type="entry name" value="DISSIMILATORY SULFITE REDUCTASE SIRA"/>
    <property type="match status" value="1"/>
</dbReference>
<dbReference type="OrthoDB" id="9814800at2"/>
<evidence type="ECO:0000256" key="2">
    <source>
        <dbReference type="SAM" id="MobiDB-lite"/>
    </source>
</evidence>
<dbReference type="RefSeq" id="WP_136385636.1">
    <property type="nucleotide sequence ID" value="NZ_SSOD01000011.1"/>
</dbReference>
<dbReference type="InterPro" id="IPR053875">
    <property type="entry name" value="Cytochrom_c_NrfB-like_dom"/>
</dbReference>
<dbReference type="NCBIfam" id="TIGR03508">
    <property type="entry name" value="decahem_SO"/>
    <property type="match status" value="1"/>
</dbReference>
<feature type="region of interest" description="Disordered" evidence="2">
    <location>
        <begin position="85"/>
        <end position="105"/>
    </location>
</feature>
<dbReference type="Pfam" id="PF09699">
    <property type="entry name" value="Paired_CXXCH_1"/>
    <property type="match status" value="2"/>
</dbReference>
<dbReference type="InterPro" id="IPR036280">
    <property type="entry name" value="Multihaem_cyt_sf"/>
</dbReference>
<protein>
    <submittedName>
        <fullName evidence="6">DmsE family decaheme c-type cytochrome</fullName>
    </submittedName>
</protein>
<name>A0A4S4ALF3_9RHOO</name>
<dbReference type="GO" id="GO:0016491">
    <property type="term" value="F:oxidoreductase activity"/>
    <property type="evidence" value="ECO:0007669"/>
    <property type="project" value="TreeGrafter"/>
</dbReference>
<feature type="chain" id="PRO_5020780568" evidence="3">
    <location>
        <begin position="25"/>
        <end position="327"/>
    </location>
</feature>
<evidence type="ECO:0000256" key="3">
    <source>
        <dbReference type="SAM" id="SignalP"/>
    </source>
</evidence>
<evidence type="ECO:0000256" key="1">
    <source>
        <dbReference type="ARBA" id="ARBA00022729"/>
    </source>
</evidence>
<proteinExistence type="predicted"/>
<keyword evidence="1 3" id="KW-0732">Signal</keyword>